<keyword evidence="2" id="KW-1185">Reference proteome</keyword>
<accession>A0A5D4HD48</accession>
<comment type="caution">
    <text evidence="1">The sequence shown here is derived from an EMBL/GenBank/DDBJ whole genome shotgun (WGS) entry which is preliminary data.</text>
</comment>
<name>A0A5D4HD48_9SPHI</name>
<evidence type="ECO:0000313" key="2">
    <source>
        <dbReference type="Proteomes" id="UP000322362"/>
    </source>
</evidence>
<sequence length="159" mass="18550">MKQLFKKAVKYIDSFPQFMEKQEWNSKVCKLTWEKRITAERRPYHQLRISNTNNCLLPTPTTGSNRNSRNAVLKIGRSHENHGVALGLFQVIEISIGILPKEFDFWTQVPNFYKRNIITRKFDGPSNNFDLNSAELNPLFVQELMGFPPSWLISVYSEI</sequence>
<proteinExistence type="predicted"/>
<protein>
    <submittedName>
        <fullName evidence="1">Uncharacterized protein</fullName>
    </submittedName>
</protein>
<evidence type="ECO:0000313" key="1">
    <source>
        <dbReference type="EMBL" id="TYR37465.1"/>
    </source>
</evidence>
<gene>
    <name evidence="1" type="ORF">FXV77_05525</name>
</gene>
<dbReference type="RefSeq" id="WP_148918206.1">
    <property type="nucleotide sequence ID" value="NZ_VTAV01000002.1"/>
</dbReference>
<organism evidence="1 2">
    <name type="scientific">Sphingobacterium phlebotomi</name>
    <dbReference type="NCBI Taxonomy" id="2605433"/>
    <lineage>
        <taxon>Bacteria</taxon>
        <taxon>Pseudomonadati</taxon>
        <taxon>Bacteroidota</taxon>
        <taxon>Sphingobacteriia</taxon>
        <taxon>Sphingobacteriales</taxon>
        <taxon>Sphingobacteriaceae</taxon>
        <taxon>Sphingobacterium</taxon>
    </lineage>
</organism>
<reference evidence="1 2" key="1">
    <citation type="submission" date="2019-08" db="EMBL/GenBank/DDBJ databases">
        <title>Phlebobacter frassis gen. nov. sp. nov., a new member of family Sphingobacteriaceae isolated from sand fly rearing media.</title>
        <authorList>
            <person name="Kakumanu M.L."/>
            <person name="Marayati B.F."/>
            <person name="Wada-Katsumata A."/>
            <person name="Wasserberg G."/>
            <person name="Schal C."/>
            <person name="Apperson C.S."/>
            <person name="Ponnusamy L."/>
        </authorList>
    </citation>
    <scope>NUCLEOTIDE SEQUENCE [LARGE SCALE GENOMIC DNA]</scope>
    <source>
        <strain evidence="1 2">SSI9</strain>
    </source>
</reference>
<dbReference type="Proteomes" id="UP000322362">
    <property type="component" value="Unassembled WGS sequence"/>
</dbReference>
<dbReference type="EMBL" id="VTAV01000002">
    <property type="protein sequence ID" value="TYR37465.1"/>
    <property type="molecule type" value="Genomic_DNA"/>
</dbReference>
<dbReference type="AlphaFoldDB" id="A0A5D4HD48"/>